<evidence type="ECO:0000256" key="6">
    <source>
        <dbReference type="ARBA" id="ARBA00023315"/>
    </source>
</evidence>
<evidence type="ECO:0000256" key="1">
    <source>
        <dbReference type="ARBA" id="ARBA00004533"/>
    </source>
</evidence>
<dbReference type="PANTHER" id="PTHR30606:SF10">
    <property type="entry name" value="PHOSPHATIDYLINOSITOL MANNOSIDE ACYLTRANSFERASE"/>
    <property type="match status" value="1"/>
</dbReference>
<dbReference type="AlphaFoldDB" id="A0A109W666"/>
<evidence type="ECO:0000256" key="5">
    <source>
        <dbReference type="ARBA" id="ARBA00023136"/>
    </source>
</evidence>
<keyword evidence="4" id="KW-0808">Transferase</keyword>
<keyword evidence="2" id="KW-1003">Cell membrane</keyword>
<dbReference type="KEGG" id="doa:AXF15_09220"/>
<evidence type="ECO:0008006" key="9">
    <source>
        <dbReference type="Google" id="ProtNLM"/>
    </source>
</evidence>
<reference evidence="8" key="1">
    <citation type="submission" date="2016-02" db="EMBL/GenBank/DDBJ databases">
        <authorList>
            <person name="Holder M.E."/>
            <person name="Ajami N.J."/>
            <person name="Petrosino J.F."/>
        </authorList>
    </citation>
    <scope>NUCLEOTIDE SEQUENCE [LARGE SCALE GENOMIC DNA]</scope>
    <source>
        <strain evidence="8">DSM 12838</strain>
    </source>
</reference>
<dbReference type="Proteomes" id="UP000063964">
    <property type="component" value="Chromosome"/>
</dbReference>
<dbReference type="OrthoDB" id="9803456at2"/>
<dbReference type="STRING" id="888061.AXF15_09220"/>
<keyword evidence="6" id="KW-0012">Acyltransferase</keyword>
<keyword evidence="5" id="KW-0472">Membrane</keyword>
<evidence type="ECO:0000313" key="7">
    <source>
        <dbReference type="EMBL" id="AMD93261.1"/>
    </source>
</evidence>
<dbReference type="EMBL" id="CP014230">
    <property type="protein sequence ID" value="AMD93261.1"/>
    <property type="molecule type" value="Genomic_DNA"/>
</dbReference>
<evidence type="ECO:0000256" key="2">
    <source>
        <dbReference type="ARBA" id="ARBA00022475"/>
    </source>
</evidence>
<dbReference type="GO" id="GO:0005886">
    <property type="term" value="C:plasma membrane"/>
    <property type="evidence" value="ECO:0007669"/>
    <property type="project" value="UniProtKB-SubCell"/>
</dbReference>
<gene>
    <name evidence="7" type="ORF">AXF15_09220</name>
</gene>
<evidence type="ECO:0000313" key="8">
    <source>
        <dbReference type="Proteomes" id="UP000063964"/>
    </source>
</evidence>
<evidence type="ECO:0000256" key="3">
    <source>
        <dbReference type="ARBA" id="ARBA00022519"/>
    </source>
</evidence>
<dbReference type="CDD" id="cd07984">
    <property type="entry name" value="LPLAT_LABLAT-like"/>
    <property type="match status" value="1"/>
</dbReference>
<organism evidence="7 8">
    <name type="scientific">Desulfomicrobium orale DSM 12838</name>
    <dbReference type="NCBI Taxonomy" id="888061"/>
    <lineage>
        <taxon>Bacteria</taxon>
        <taxon>Pseudomonadati</taxon>
        <taxon>Thermodesulfobacteriota</taxon>
        <taxon>Desulfovibrionia</taxon>
        <taxon>Desulfovibrionales</taxon>
        <taxon>Desulfomicrobiaceae</taxon>
        <taxon>Desulfomicrobium</taxon>
    </lineage>
</organism>
<dbReference type="Pfam" id="PF03279">
    <property type="entry name" value="Lip_A_acyltrans"/>
    <property type="match status" value="1"/>
</dbReference>
<keyword evidence="8" id="KW-1185">Reference proteome</keyword>
<proteinExistence type="predicted"/>
<protein>
    <recommendedName>
        <fullName evidence="9">Lipid A biosynthesis acyltransferase</fullName>
    </recommendedName>
</protein>
<sequence length="296" mass="33173">MIRTLLTALSAAGAALSPRALRLCGSALGAALWAGLPGRRRETAARIGERLGLDAASARALARRTFGHNAQSFLEILMTRRVDPRFLHERVEFENPGLFDALRTSTRPIVAATAHLGAWELLVGLMGAFSPAETCHVVVRLPRNAALAEAIVRLRSQPRIHILPHRDAARNTLSHLRSGGKSAFLVDHNCKRAEAEFLPFLGRTAAVNKGPAILALRAKAEVWPIFLLRLPDDRFRFVTLPILDTARLTGDLDQRVREICRFYTRAVEDMVLRYPDQWFWMHRRWKTRPEGEEGDD</sequence>
<dbReference type="RefSeq" id="WP_066606389.1">
    <property type="nucleotide sequence ID" value="NZ_CP014230.1"/>
</dbReference>
<comment type="subcellular location">
    <subcellularLocation>
        <location evidence="1">Cell inner membrane</location>
    </subcellularLocation>
</comment>
<name>A0A109W666_9BACT</name>
<dbReference type="InterPro" id="IPR004960">
    <property type="entry name" value="LipA_acyltrans"/>
</dbReference>
<evidence type="ECO:0000256" key="4">
    <source>
        <dbReference type="ARBA" id="ARBA00022679"/>
    </source>
</evidence>
<accession>A0A109W666</accession>
<dbReference type="GO" id="GO:0009247">
    <property type="term" value="P:glycolipid biosynthetic process"/>
    <property type="evidence" value="ECO:0007669"/>
    <property type="project" value="UniProtKB-ARBA"/>
</dbReference>
<dbReference type="PANTHER" id="PTHR30606">
    <property type="entry name" value="LIPID A BIOSYNTHESIS LAUROYL ACYLTRANSFERASE"/>
    <property type="match status" value="1"/>
</dbReference>
<keyword evidence="3" id="KW-0997">Cell inner membrane</keyword>
<dbReference type="GO" id="GO:0016746">
    <property type="term" value="F:acyltransferase activity"/>
    <property type="evidence" value="ECO:0007669"/>
    <property type="project" value="UniProtKB-KW"/>
</dbReference>